<proteinExistence type="predicted"/>
<name>A0A150F7H3_9BACI</name>
<protein>
    <submittedName>
        <fullName evidence="2">Pyruvyl transferase</fullName>
    </submittedName>
</protein>
<dbReference type="RefSeq" id="WP_061521651.1">
    <property type="nucleotide sequence ID" value="NZ_JARLZY010000011.1"/>
</dbReference>
<keyword evidence="3" id="KW-1185">Reference proteome</keyword>
<evidence type="ECO:0000259" key="1">
    <source>
        <dbReference type="Pfam" id="PF04230"/>
    </source>
</evidence>
<dbReference type="Proteomes" id="UP000075430">
    <property type="component" value="Unassembled WGS sequence"/>
</dbReference>
<reference evidence="3" key="1">
    <citation type="submission" date="2016-02" db="EMBL/GenBank/DDBJ databases">
        <authorList>
            <person name="Dunlap C."/>
        </authorList>
    </citation>
    <scope>NUCLEOTIDE SEQUENCE [LARGE SCALE GENOMIC DNA]</scope>
    <source>
        <strain evidence="3">NRRL B-41092</strain>
    </source>
</reference>
<dbReference type="AlphaFoldDB" id="A0A150F7H3"/>
<dbReference type="GO" id="GO:0016740">
    <property type="term" value="F:transferase activity"/>
    <property type="evidence" value="ECO:0007669"/>
    <property type="project" value="UniProtKB-KW"/>
</dbReference>
<dbReference type="EMBL" id="LSBA01000014">
    <property type="protein sequence ID" value="KXZ20166.1"/>
    <property type="molecule type" value="Genomic_DNA"/>
</dbReference>
<accession>A0A150F7H3</accession>
<dbReference type="STRING" id="1793963.AXI58_15310"/>
<dbReference type="InterPro" id="IPR007345">
    <property type="entry name" value="Polysacch_pyruvyl_Trfase"/>
</dbReference>
<evidence type="ECO:0000313" key="3">
    <source>
        <dbReference type="Proteomes" id="UP000075430"/>
    </source>
</evidence>
<keyword evidence="2" id="KW-0808">Transferase</keyword>
<organism evidence="2 3">
    <name type="scientific">Bacillus nakamurai</name>
    <dbReference type="NCBI Taxonomy" id="1793963"/>
    <lineage>
        <taxon>Bacteria</taxon>
        <taxon>Bacillati</taxon>
        <taxon>Bacillota</taxon>
        <taxon>Bacilli</taxon>
        <taxon>Bacillales</taxon>
        <taxon>Bacillaceae</taxon>
        <taxon>Bacillus</taxon>
    </lineage>
</organism>
<dbReference type="Pfam" id="PF04230">
    <property type="entry name" value="PS_pyruv_trans"/>
    <property type="match status" value="1"/>
</dbReference>
<comment type="caution">
    <text evidence="2">The sequence shown here is derived from an EMBL/GenBank/DDBJ whole genome shotgun (WGS) entry which is preliminary data.</text>
</comment>
<gene>
    <name evidence="2" type="ORF">AXI58_15310</name>
</gene>
<dbReference type="OrthoDB" id="9807674at2"/>
<evidence type="ECO:0000313" key="2">
    <source>
        <dbReference type="EMBL" id="KXZ20166.1"/>
    </source>
</evidence>
<feature type="domain" description="Polysaccharide pyruvyl transferase" evidence="1">
    <location>
        <begin position="37"/>
        <end position="289"/>
    </location>
</feature>
<sequence length="323" mass="37061">MDSQHVMISLKETLTGLLSVIPPQSEIIYADYPLYGNVGDLFIMKGTEAFFKAHGIRVKKRWNPDNFPFGRRVGRNAVIVCQGGGNFGDLYPYYQAFREKIVKAFPENRIVILPQSIYFRDEKQRRRTAALFSEHRDLHLFTRDNVSYETAKRYFSANHIGLMPDMAHQLFPIIPKSAASCGKLHFIRTDGEANPDLQKDDPVQSYDWKHVLSAADRRGIAFLQTVNVLNKKAGNPLPMALIWGKYSDYLVKKAIRFFSRYETVETSRLHGHILSSLLGKKNTVIDNSYGKNANYYHTWMKEAPNTRLIRETPETKENLPALT</sequence>